<protein>
    <recommendedName>
        <fullName evidence="6 7">Small ribosomal subunit protein uS4c</fullName>
    </recommendedName>
</protein>
<dbReference type="SMART" id="SM01390">
    <property type="entry name" value="Ribosomal_S4"/>
    <property type="match status" value="1"/>
</dbReference>
<keyword evidence="12" id="KW-0934">Plastid</keyword>
<dbReference type="GO" id="GO:0019843">
    <property type="term" value="F:rRNA binding"/>
    <property type="evidence" value="ECO:0007669"/>
    <property type="project" value="UniProtKB-UniRule"/>
</dbReference>
<geneLocation type="chloroplast" evidence="12"/>
<dbReference type="NCBIfam" id="TIGR01017">
    <property type="entry name" value="rpsD_bact"/>
    <property type="match status" value="1"/>
</dbReference>
<keyword evidence="12" id="KW-0150">Chloroplast</keyword>
<dbReference type="SUPFAM" id="SSF55174">
    <property type="entry name" value="Alpha-L RNA-binding motif"/>
    <property type="match status" value="1"/>
</dbReference>
<comment type="subunit">
    <text evidence="7">Part of the 30S ribosomal subunit. Contacts protein S5. The interaction surface between S4 and S5 is involved in control of translational fidelity.</text>
</comment>
<evidence type="ECO:0000256" key="8">
    <source>
        <dbReference type="RuleBase" id="RU003699"/>
    </source>
</evidence>
<comment type="subcellular location">
    <subcellularLocation>
        <location evidence="7">Plastid</location>
        <location evidence="7">Chloroplast</location>
    </subcellularLocation>
</comment>
<dbReference type="Pfam" id="PF01479">
    <property type="entry name" value="S4"/>
    <property type="match status" value="1"/>
</dbReference>
<comment type="function">
    <text evidence="7">One of the primary rRNA binding proteins, it binds directly to 16S rRNA where it nucleates assembly of the body of the 30S subunit.</text>
</comment>
<dbReference type="FunFam" id="3.10.290.10:FF:000001">
    <property type="entry name" value="30S ribosomal protein S4"/>
    <property type="match status" value="1"/>
</dbReference>
<dbReference type="NCBIfam" id="NF003717">
    <property type="entry name" value="PRK05327.1"/>
    <property type="match status" value="1"/>
</dbReference>
<dbReference type="PANTHER" id="PTHR11831:SF4">
    <property type="entry name" value="SMALL RIBOSOMAL SUBUNIT PROTEIN US4M"/>
    <property type="match status" value="1"/>
</dbReference>
<keyword evidence="4 7" id="KW-0689">Ribosomal protein</keyword>
<dbReference type="GO" id="GO:0009507">
    <property type="term" value="C:chloroplast"/>
    <property type="evidence" value="ECO:0007669"/>
    <property type="project" value="UniProtKB-SubCell"/>
</dbReference>
<dbReference type="InterPro" id="IPR001912">
    <property type="entry name" value="Ribosomal_uS4_N"/>
</dbReference>
<dbReference type="FunFam" id="1.10.1050.10:FF:000002">
    <property type="entry name" value="30S ribosomal protein S4, chloroplastic"/>
    <property type="match status" value="1"/>
</dbReference>
<evidence type="ECO:0000256" key="1">
    <source>
        <dbReference type="ARBA" id="ARBA00007465"/>
    </source>
</evidence>
<dbReference type="InterPro" id="IPR036986">
    <property type="entry name" value="S4_RNA-bd_sf"/>
</dbReference>
<feature type="domain" description="Small ribosomal subunit protein uS4 N-terminal" evidence="11">
    <location>
        <begin position="3"/>
        <end position="89"/>
    </location>
</feature>
<evidence type="ECO:0000313" key="12">
    <source>
        <dbReference type="EMBL" id="BCT02555.1"/>
    </source>
</evidence>
<dbReference type="HAMAP" id="MF_01306_B">
    <property type="entry name" value="Ribosomal_uS4_B"/>
    <property type="match status" value="1"/>
</dbReference>
<dbReference type="Pfam" id="PF00163">
    <property type="entry name" value="Ribosomal_S4"/>
    <property type="match status" value="1"/>
</dbReference>
<comment type="function">
    <text evidence="7">With S5 and S12 plays an important role in translational accuracy.</text>
</comment>
<dbReference type="InterPro" id="IPR002942">
    <property type="entry name" value="S4_RNA-bd"/>
</dbReference>
<reference evidence="12" key="1">
    <citation type="submission" date="2021-02" db="EMBL/GenBank/DDBJ databases">
        <title>Organelle genome of a novel green alga in the class Trebouxiophyceae.</title>
        <authorList>
            <person name="Takusagawa M."/>
            <person name="Misumi O."/>
            <person name="Inui T.I."/>
            <person name="Kato S."/>
            <person name="Matsunaga S."/>
            <person name="Kuroiwa H."/>
            <person name="Kuroiwa T."/>
        </authorList>
    </citation>
    <scope>NUCLEOTIDE SEQUENCE</scope>
    <source>
        <strain evidence="12">311 I</strain>
    </source>
</reference>
<evidence type="ECO:0000259" key="11">
    <source>
        <dbReference type="SMART" id="SM01390"/>
    </source>
</evidence>
<comment type="similarity">
    <text evidence="1 7 8">Belongs to the universal ribosomal protein uS4 family.</text>
</comment>
<dbReference type="GO" id="GO:0003735">
    <property type="term" value="F:structural constituent of ribosome"/>
    <property type="evidence" value="ECO:0007669"/>
    <property type="project" value="InterPro"/>
</dbReference>
<dbReference type="InterPro" id="IPR022801">
    <property type="entry name" value="Ribosomal_uS4"/>
</dbReference>
<dbReference type="PANTHER" id="PTHR11831">
    <property type="entry name" value="30S 40S RIBOSOMAL PROTEIN"/>
    <property type="match status" value="1"/>
</dbReference>
<keyword evidence="5 7" id="KW-0687">Ribonucleoprotein</keyword>
<gene>
    <name evidence="7 12" type="primary">rps4</name>
</gene>
<feature type="region of interest" description="Disordered" evidence="9">
    <location>
        <begin position="19"/>
        <end position="41"/>
    </location>
</feature>
<dbReference type="GO" id="GO:0015935">
    <property type="term" value="C:small ribosomal subunit"/>
    <property type="evidence" value="ECO:0007669"/>
    <property type="project" value="InterPro"/>
</dbReference>
<dbReference type="CDD" id="cd00165">
    <property type="entry name" value="S4"/>
    <property type="match status" value="1"/>
</dbReference>
<proteinExistence type="inferred from homology"/>
<dbReference type="InterPro" id="IPR005709">
    <property type="entry name" value="Ribosomal_uS4_bac-type"/>
</dbReference>
<dbReference type="PROSITE" id="PS50889">
    <property type="entry name" value="S4"/>
    <property type="match status" value="1"/>
</dbReference>
<accession>A0A8E4BY23</accession>
<dbReference type="EMBL" id="LC604816">
    <property type="protein sequence ID" value="BCT02555.1"/>
    <property type="molecule type" value="Genomic_DNA"/>
</dbReference>
<dbReference type="AlphaFoldDB" id="A0A8E4BY23"/>
<dbReference type="GO" id="GO:0006412">
    <property type="term" value="P:translation"/>
    <property type="evidence" value="ECO:0007669"/>
    <property type="project" value="UniProtKB-UniRule"/>
</dbReference>
<evidence type="ECO:0000256" key="9">
    <source>
        <dbReference type="SAM" id="MobiDB-lite"/>
    </source>
</evidence>
<dbReference type="SMART" id="SM00363">
    <property type="entry name" value="S4"/>
    <property type="match status" value="1"/>
</dbReference>
<sequence length="203" mass="23116">MSRYRGPRLRIIRRLGEIPGLTNKTPKNQARPGQHGKATRKLSQYGIRLQEKQKMRFHYGITESQLVRYVRFARRLKGSTGEVLLQLLEMRLDNIVYRLGFAPTMSAARQLVRHGHIRVNGKKATIPSYQCRPKDVLTVSEKKGARALVTQNMETVGNNRVVPGYVTCDANALRGTVNQVIDRQSVGLSLNELLIVEYYSRKV</sequence>
<dbReference type="InterPro" id="IPR018079">
    <property type="entry name" value="Ribosomal_uS4_CS"/>
</dbReference>
<keyword evidence="2 7" id="KW-0699">rRNA-binding</keyword>
<evidence type="ECO:0000259" key="10">
    <source>
        <dbReference type="SMART" id="SM00363"/>
    </source>
</evidence>
<keyword evidence="3 7" id="KW-0694">RNA-binding</keyword>
<evidence type="ECO:0000256" key="6">
    <source>
        <dbReference type="ARBA" id="ARBA00035158"/>
    </source>
</evidence>
<dbReference type="Gene3D" id="3.10.290.10">
    <property type="entry name" value="RNA-binding S4 domain"/>
    <property type="match status" value="1"/>
</dbReference>
<name>A0A8E4BY23_9CHLO</name>
<dbReference type="PROSITE" id="PS00632">
    <property type="entry name" value="RIBOSOMAL_S4"/>
    <property type="match status" value="1"/>
</dbReference>
<evidence type="ECO:0000256" key="3">
    <source>
        <dbReference type="ARBA" id="ARBA00022884"/>
    </source>
</evidence>
<evidence type="ECO:0000256" key="2">
    <source>
        <dbReference type="ARBA" id="ARBA00022730"/>
    </source>
</evidence>
<dbReference type="GO" id="GO:0042274">
    <property type="term" value="P:ribosomal small subunit biogenesis"/>
    <property type="evidence" value="ECO:0007669"/>
    <property type="project" value="TreeGrafter"/>
</dbReference>
<evidence type="ECO:0000256" key="5">
    <source>
        <dbReference type="ARBA" id="ARBA00023274"/>
    </source>
</evidence>
<evidence type="ECO:0000256" key="7">
    <source>
        <dbReference type="HAMAP-Rule" id="MF_01306"/>
    </source>
</evidence>
<organism evidence="12">
    <name type="scientific">Medakamo hakoo</name>
    <dbReference type="NCBI Taxonomy" id="3113649"/>
    <lineage>
        <taxon>Eukaryota</taxon>
        <taxon>Viridiplantae</taxon>
        <taxon>Chlorophyta</taxon>
        <taxon>core chlorophytes</taxon>
        <taxon>Trebouxiophyceae</taxon>
        <taxon>Trebouxiophyceae incertae sedis</taxon>
        <taxon>Coccomyxaceae</taxon>
        <taxon>Medakamo</taxon>
    </lineage>
</organism>
<dbReference type="Gene3D" id="1.10.1050.10">
    <property type="entry name" value="Ribosomal Protein S4 Delta 41, Chain A, domain 1"/>
    <property type="match status" value="1"/>
</dbReference>
<feature type="domain" description="RNA-binding S4" evidence="10">
    <location>
        <begin position="90"/>
        <end position="150"/>
    </location>
</feature>
<evidence type="ECO:0000256" key="4">
    <source>
        <dbReference type="ARBA" id="ARBA00022980"/>
    </source>
</evidence>